<dbReference type="RefSeq" id="WP_341367352.1">
    <property type="nucleotide sequence ID" value="NZ_CP150951.2"/>
</dbReference>
<evidence type="ECO:0000313" key="2">
    <source>
        <dbReference type="Proteomes" id="UP001440612"/>
    </source>
</evidence>
<name>A0ABZ2V424_9RHOB</name>
<sequence>MQSLIYVKPLQDQHLKFDPSQEDAYYETAGQWPWCIRILGKLPAGIKWVWRWVGSIKALRSTPLRQRRARHQ</sequence>
<reference evidence="2" key="1">
    <citation type="submission" date="2024-04" db="EMBL/GenBank/DDBJ databases">
        <title>Phylogenomic analyses of a clade within the roseobacter group suggest taxonomic reassignments of species of the genera Aestuariivita, Citreicella, Loktanella, Nautella, Pelagibaca, Ruegeria, Thalassobius, Thiobacimonas and Tropicibacter, and the proposal o.</title>
        <authorList>
            <person name="Jeon C.O."/>
        </authorList>
    </citation>
    <scope>NUCLEOTIDE SEQUENCE [LARGE SCALE GENOMIC DNA]</scope>
    <source>
        <strain evidence="2">BS5-3</strain>
    </source>
</reference>
<evidence type="ECO:0000313" key="1">
    <source>
        <dbReference type="EMBL" id="WZC49242.1"/>
    </source>
</evidence>
<protein>
    <recommendedName>
        <fullName evidence="3">DUF393 domain-containing protein</fullName>
    </recommendedName>
</protein>
<accession>A0ABZ2V424</accession>
<dbReference type="EMBL" id="CP150951">
    <property type="protein sequence ID" value="WZC49242.1"/>
    <property type="molecule type" value="Genomic_DNA"/>
</dbReference>
<keyword evidence="2" id="KW-1185">Reference proteome</keyword>
<dbReference type="Proteomes" id="UP001440612">
    <property type="component" value="Chromosome"/>
</dbReference>
<organism evidence="1 2">
    <name type="scientific">Yoonia phaeophyticola</name>
    <dbReference type="NCBI Taxonomy" id="3137369"/>
    <lineage>
        <taxon>Bacteria</taxon>
        <taxon>Pseudomonadati</taxon>
        <taxon>Pseudomonadota</taxon>
        <taxon>Alphaproteobacteria</taxon>
        <taxon>Rhodobacterales</taxon>
        <taxon>Paracoccaceae</taxon>
        <taxon>Yoonia</taxon>
    </lineage>
</organism>
<evidence type="ECO:0008006" key="3">
    <source>
        <dbReference type="Google" id="ProtNLM"/>
    </source>
</evidence>
<gene>
    <name evidence="1" type="ORF">AABB29_00850</name>
</gene>
<proteinExistence type="predicted"/>